<dbReference type="GO" id="GO:0042450">
    <property type="term" value="P:L-arginine biosynthetic process via ornithine"/>
    <property type="evidence" value="ECO:0007669"/>
    <property type="project" value="UniProtKB-UniRule"/>
</dbReference>
<proteinExistence type="inferred from homology"/>
<dbReference type="OrthoDB" id="9802587at2"/>
<dbReference type="GO" id="GO:0005737">
    <property type="term" value="C:cytoplasm"/>
    <property type="evidence" value="ECO:0007669"/>
    <property type="project" value="UniProtKB-SubCell"/>
</dbReference>
<feature type="binding site" evidence="10">
    <location>
        <position position="174"/>
    </location>
    <ligand>
        <name>L-ornithine</name>
        <dbReference type="ChEBI" id="CHEBI:46911"/>
    </ligand>
</feature>
<evidence type="ECO:0000256" key="8">
    <source>
        <dbReference type="ARBA" id="ARBA00022679"/>
    </source>
</evidence>
<dbReference type="Pfam" id="PF02729">
    <property type="entry name" value="OTCace_N"/>
    <property type="match status" value="1"/>
</dbReference>
<comment type="caution">
    <text evidence="13">The sequence shown here is derived from an EMBL/GenBank/DDBJ whole genome shotgun (WGS) entry which is preliminary data.</text>
</comment>
<name>A0A7V7RJD3_9BACI</name>
<feature type="binding site" evidence="10">
    <location>
        <begin position="278"/>
        <end position="279"/>
    </location>
    <ligand>
        <name>carbamoyl phosphate</name>
        <dbReference type="ChEBI" id="CHEBI:58228"/>
    </ligand>
</feature>
<dbReference type="InterPro" id="IPR006131">
    <property type="entry name" value="Asp_carbamoyltransf_Asp/Orn-bd"/>
</dbReference>
<dbReference type="SUPFAM" id="SSF53671">
    <property type="entry name" value="Aspartate/ornithine carbamoyltransferase"/>
    <property type="match status" value="1"/>
</dbReference>
<comment type="subcellular location">
    <subcellularLocation>
        <location evidence="2 10">Cytoplasm</location>
    </subcellularLocation>
</comment>
<dbReference type="InterPro" id="IPR002292">
    <property type="entry name" value="Orn/put_carbamltrans"/>
</dbReference>
<feature type="binding site" evidence="10">
    <location>
        <position position="92"/>
    </location>
    <ligand>
        <name>carbamoyl phosphate</name>
        <dbReference type="ChEBI" id="CHEBI:58228"/>
    </ligand>
</feature>
<evidence type="ECO:0000259" key="12">
    <source>
        <dbReference type="Pfam" id="PF02729"/>
    </source>
</evidence>
<keyword evidence="7 10" id="KW-0963">Cytoplasm</keyword>
<evidence type="ECO:0000256" key="6">
    <source>
        <dbReference type="ARBA" id="ARBA00016634"/>
    </source>
</evidence>
<dbReference type="InterPro" id="IPR006132">
    <property type="entry name" value="Asp/Orn_carbamoyltranf_P-bd"/>
</dbReference>
<evidence type="ECO:0000256" key="1">
    <source>
        <dbReference type="ARBA" id="ARBA00003822"/>
    </source>
</evidence>
<organism evidence="13 14">
    <name type="scientific">Bacillus mesophilum</name>
    <dbReference type="NCBI Taxonomy" id="1071718"/>
    <lineage>
        <taxon>Bacteria</taxon>
        <taxon>Bacillati</taxon>
        <taxon>Bacillota</taxon>
        <taxon>Bacilli</taxon>
        <taxon>Bacillales</taxon>
        <taxon>Bacillaceae</taxon>
        <taxon>Bacillus</taxon>
    </lineage>
</organism>
<dbReference type="FunFam" id="3.40.50.1370:FF:000016">
    <property type="entry name" value="Ornithine carbamoyltransferase"/>
    <property type="match status" value="1"/>
</dbReference>
<gene>
    <name evidence="13" type="primary">argF</name>
    <name evidence="13" type="ORF">F7732_16865</name>
</gene>
<comment type="similarity">
    <text evidence="4 10">Belongs to the aspartate/ornithine carbamoyltransferase superfamily. OTCase family.</text>
</comment>
<dbReference type="InterPro" id="IPR036901">
    <property type="entry name" value="Asp/Orn_carbamoylTrfase_sf"/>
</dbReference>
<dbReference type="EC" id="2.1.3.3" evidence="5 10"/>
<feature type="domain" description="Aspartate/ornithine carbamoyltransferase Asp/Orn-binding" evidence="11">
    <location>
        <begin position="162"/>
        <end position="315"/>
    </location>
</feature>
<dbReference type="RefSeq" id="WP_151575160.1">
    <property type="nucleotide sequence ID" value="NZ_WBOT01000006.1"/>
</dbReference>
<evidence type="ECO:0000256" key="9">
    <source>
        <dbReference type="ARBA" id="ARBA00048772"/>
    </source>
</evidence>
<dbReference type="GO" id="GO:0016597">
    <property type="term" value="F:amino acid binding"/>
    <property type="evidence" value="ECO:0007669"/>
    <property type="project" value="InterPro"/>
</dbReference>
<evidence type="ECO:0000256" key="4">
    <source>
        <dbReference type="ARBA" id="ARBA00007805"/>
    </source>
</evidence>
<dbReference type="PRINTS" id="PR00100">
    <property type="entry name" value="AOTCASE"/>
</dbReference>
<dbReference type="Proteomes" id="UP000441354">
    <property type="component" value="Unassembled WGS sequence"/>
</dbReference>
<dbReference type="FunFam" id="3.40.50.1370:FF:000008">
    <property type="entry name" value="Ornithine carbamoyltransferase"/>
    <property type="match status" value="1"/>
</dbReference>
<evidence type="ECO:0000256" key="2">
    <source>
        <dbReference type="ARBA" id="ARBA00004496"/>
    </source>
</evidence>
<accession>A0A7V7RJD3</accession>
<evidence type="ECO:0000259" key="11">
    <source>
        <dbReference type="Pfam" id="PF00185"/>
    </source>
</evidence>
<evidence type="ECO:0000256" key="5">
    <source>
        <dbReference type="ARBA" id="ARBA00013007"/>
    </source>
</evidence>
<protein>
    <recommendedName>
        <fullName evidence="6 10">Ornithine carbamoyltransferase</fullName>
        <shortName evidence="10">OTCase</shortName>
        <ecNumber evidence="5 10">2.1.3.3</ecNumber>
    </recommendedName>
</protein>
<dbReference type="AlphaFoldDB" id="A0A7V7RJD3"/>
<sequence>MTGLIADEINLNMKGKDFLTLADYSTEEIKGLLLKAKQLKQGISSGEDPTPLKGKILGMIFEKSSTRTRVSFEAGMLQLGGHALYLNSSDLQIGRGESVADTAKVLSSYLDGIMIRTFSHELIQELAEHATIPVINGLTDLYHPCQALADMLTILEEKGSLKGIKLVYVGDGNNVAHSLLIASAKLGLNMTIACPKGYEPQQTVLQLAKEFAQKSGAEIAVNYDVEESVKNADVIYTDVWTSMGQEAENEKRLMIFKDYQVNEELMALAKQDSLFLHCLPAHRGEEVTAAVIDGPNSSVFNQAANRLHVQKALLSELL</sequence>
<dbReference type="Gene3D" id="3.40.50.1370">
    <property type="entry name" value="Aspartate/ornithine carbamoyltransferase"/>
    <property type="match status" value="2"/>
</dbReference>
<evidence type="ECO:0000256" key="10">
    <source>
        <dbReference type="HAMAP-Rule" id="MF_01109"/>
    </source>
</evidence>
<reference evidence="13 14" key="1">
    <citation type="journal article" date="2014" name="Arch. Microbiol.">
        <title>Bacillus mesophilum sp. nov., strain IITR-54T, a novel 4-chlorobiphenyl dechlorinating bacterium.</title>
        <authorList>
            <person name="Manickam N."/>
            <person name="Singh N.K."/>
            <person name="Bajaj A."/>
            <person name="Kumar R.M."/>
            <person name="Kaur G."/>
            <person name="Kaur N."/>
            <person name="Bala M."/>
            <person name="Kumar A."/>
            <person name="Mayilraj S."/>
        </authorList>
    </citation>
    <scope>NUCLEOTIDE SEQUENCE [LARGE SCALE GENOMIC DNA]</scope>
    <source>
        <strain evidence="13 14">IITR-54</strain>
    </source>
</reference>
<evidence type="ECO:0000313" key="14">
    <source>
        <dbReference type="Proteomes" id="UP000441354"/>
    </source>
</evidence>
<comment type="pathway">
    <text evidence="3">Amino-acid biosynthesis; L-arginine biosynthesis; L-arginine from L-ornithine and carbamoyl phosphate: step 1/3.</text>
</comment>
<comment type="catalytic activity">
    <reaction evidence="9 10">
        <text>carbamoyl phosphate + L-ornithine = L-citrulline + phosphate + H(+)</text>
        <dbReference type="Rhea" id="RHEA:19513"/>
        <dbReference type="ChEBI" id="CHEBI:15378"/>
        <dbReference type="ChEBI" id="CHEBI:43474"/>
        <dbReference type="ChEBI" id="CHEBI:46911"/>
        <dbReference type="ChEBI" id="CHEBI:57743"/>
        <dbReference type="ChEBI" id="CHEBI:58228"/>
        <dbReference type="EC" id="2.1.3.3"/>
    </reaction>
</comment>
<dbReference type="InterPro" id="IPR024904">
    <property type="entry name" value="OTCase_ArgI"/>
</dbReference>
<dbReference type="NCBIfam" id="TIGR00658">
    <property type="entry name" value="orni_carb_tr"/>
    <property type="match status" value="1"/>
</dbReference>
<feature type="binding site" evidence="10">
    <location>
        <begin position="65"/>
        <end position="68"/>
    </location>
    <ligand>
        <name>carbamoyl phosphate</name>
        <dbReference type="ChEBI" id="CHEBI:58228"/>
    </ligand>
</feature>
<dbReference type="InterPro" id="IPR006130">
    <property type="entry name" value="Asp/Orn_carbamoylTrfase"/>
</dbReference>
<dbReference type="PANTHER" id="PTHR45753">
    <property type="entry name" value="ORNITHINE CARBAMOYLTRANSFERASE, MITOCHONDRIAL"/>
    <property type="match status" value="1"/>
</dbReference>
<dbReference type="GO" id="GO:0019240">
    <property type="term" value="P:citrulline biosynthetic process"/>
    <property type="evidence" value="ECO:0007669"/>
    <property type="project" value="TreeGrafter"/>
</dbReference>
<evidence type="ECO:0000313" key="13">
    <source>
        <dbReference type="EMBL" id="KAB2330881.1"/>
    </source>
</evidence>
<feature type="binding site" evidence="10">
    <location>
        <position position="306"/>
    </location>
    <ligand>
        <name>carbamoyl phosphate</name>
        <dbReference type="ChEBI" id="CHEBI:58228"/>
    </ligand>
</feature>
<evidence type="ECO:0000256" key="3">
    <source>
        <dbReference type="ARBA" id="ARBA00004975"/>
    </source>
</evidence>
<feature type="domain" description="Aspartate/ornithine carbamoyltransferase carbamoyl-P binding" evidence="12">
    <location>
        <begin position="16"/>
        <end position="156"/>
    </location>
</feature>
<feature type="binding site" evidence="10">
    <location>
        <position position="116"/>
    </location>
    <ligand>
        <name>carbamoyl phosphate</name>
        <dbReference type="ChEBI" id="CHEBI:58228"/>
    </ligand>
</feature>
<feature type="binding site" evidence="10">
    <location>
        <begin position="242"/>
        <end position="243"/>
    </location>
    <ligand>
        <name>L-ornithine</name>
        <dbReference type="ChEBI" id="CHEBI:46911"/>
    </ligand>
</feature>
<dbReference type="Pfam" id="PF00185">
    <property type="entry name" value="OTCace"/>
    <property type="match status" value="1"/>
</dbReference>
<dbReference type="PRINTS" id="PR00102">
    <property type="entry name" value="OTCASE"/>
</dbReference>
<dbReference type="PANTHER" id="PTHR45753:SF3">
    <property type="entry name" value="ORNITHINE TRANSCARBAMYLASE, MITOCHONDRIAL"/>
    <property type="match status" value="1"/>
</dbReference>
<dbReference type="HAMAP" id="MF_01109">
    <property type="entry name" value="OTCase"/>
    <property type="match status" value="1"/>
</dbReference>
<dbReference type="GO" id="GO:0004585">
    <property type="term" value="F:ornithine carbamoyltransferase activity"/>
    <property type="evidence" value="ECO:0007669"/>
    <property type="project" value="UniProtKB-UniRule"/>
</dbReference>
<comment type="function">
    <text evidence="1">Reversibly catalyzes the transfer of the carbamoyl group from carbamoyl phosphate (CP) to the N(epsilon) atom of ornithine (ORN) to produce L-citrulline.</text>
</comment>
<dbReference type="NCBIfam" id="NF001986">
    <property type="entry name" value="PRK00779.1"/>
    <property type="match status" value="1"/>
</dbReference>
<dbReference type="PROSITE" id="PS00097">
    <property type="entry name" value="CARBAMOYLTRANSFERASE"/>
    <property type="match status" value="1"/>
</dbReference>
<evidence type="ECO:0000256" key="7">
    <source>
        <dbReference type="ARBA" id="ARBA00022490"/>
    </source>
</evidence>
<feature type="binding site" evidence="10">
    <location>
        <begin position="143"/>
        <end position="146"/>
    </location>
    <ligand>
        <name>carbamoyl phosphate</name>
        <dbReference type="ChEBI" id="CHEBI:58228"/>
    </ligand>
</feature>
<dbReference type="EMBL" id="WBOT01000006">
    <property type="protein sequence ID" value="KAB2330881.1"/>
    <property type="molecule type" value="Genomic_DNA"/>
</dbReference>
<keyword evidence="14" id="KW-1185">Reference proteome</keyword>
<feature type="binding site" evidence="10">
    <location>
        <position position="238"/>
    </location>
    <ligand>
        <name>L-ornithine</name>
        <dbReference type="ChEBI" id="CHEBI:46911"/>
    </ligand>
</feature>
<keyword evidence="8 10" id="KW-0808">Transferase</keyword>